<dbReference type="GO" id="GO:0005829">
    <property type="term" value="C:cytosol"/>
    <property type="evidence" value="ECO:0007669"/>
    <property type="project" value="TreeGrafter"/>
</dbReference>
<protein>
    <submittedName>
        <fullName evidence="6">Amidohydrolase family protein</fullName>
    </submittedName>
</protein>
<dbReference type="Gene3D" id="2.30.40.10">
    <property type="entry name" value="Urease, subunit C, domain 1"/>
    <property type="match status" value="1"/>
</dbReference>
<dbReference type="EMBL" id="CP063304">
    <property type="protein sequence ID" value="QOV20587.1"/>
    <property type="molecule type" value="Genomic_DNA"/>
</dbReference>
<dbReference type="Pfam" id="PF01979">
    <property type="entry name" value="Amidohydro_1"/>
    <property type="match status" value="1"/>
</dbReference>
<dbReference type="UniPathway" id="UPA00603">
    <property type="reaction ID" value="UER00660"/>
</dbReference>
<sequence>MGNDAYALKGIIVCTPDFNTIEYHENEYVICENRKSRGVFKELPKEYEGIPVIDYKDKFIIPGMCDMHLHAPQYGFRGIGMLLDSDSEWETWFDTYSFPEESRYFDLTYADKAYGRFVDDLLTNTTTTRACVFATIHRPATELLMRKMADAGFSAYVGKLNMDRNSRYGLQETTKESLTETKRWIEETMNGYGAIKPILTPRYTPTCTDECMEGLGKLSVWYHLPVQSHLSEGLDEIEWVKKLKPQISCYGEAYDQYGLLGSSEPSLMAHVVHPTDVEFELLTRRNVMVAHCPQSNMNAAGGVAPILDMVGAGIKVGLGTDMAGGCNLSLMRAMTDAIQASKLRWVYTKRNGDPFAKKQFLTVANAFYLATKGGGTFFGNVGSFEKDYEFDAVVLDDAPLADFILRSVSDRFQRVLWRHNEDTIHAKYIQGKEVYLKK</sequence>
<evidence type="ECO:0000313" key="6">
    <source>
        <dbReference type="EMBL" id="QOV20587.1"/>
    </source>
</evidence>
<dbReference type="SUPFAM" id="SSF51556">
    <property type="entry name" value="Metallo-dependent hydrolases"/>
    <property type="match status" value="1"/>
</dbReference>
<comment type="cofactor">
    <cofactor evidence="1">
        <name>Zn(2+)</name>
        <dbReference type="ChEBI" id="CHEBI:29105"/>
    </cofactor>
</comment>
<keyword evidence="2" id="KW-0479">Metal-binding</keyword>
<dbReference type="Gene3D" id="3.20.20.140">
    <property type="entry name" value="Metal-dependent hydrolases"/>
    <property type="match status" value="1"/>
</dbReference>
<keyword evidence="4" id="KW-0862">Zinc</keyword>
<feature type="domain" description="Amidohydrolase-related" evidence="5">
    <location>
        <begin position="59"/>
        <end position="405"/>
    </location>
</feature>
<dbReference type="RefSeq" id="WP_193736901.1">
    <property type="nucleotide sequence ID" value="NZ_CP063304.1"/>
</dbReference>
<reference evidence="6 7" key="1">
    <citation type="submission" date="2020-10" db="EMBL/GenBank/DDBJ databases">
        <title>Blautia liquoris sp.nov., isolated from the mud in a fermentation cellar used for the production of Chinese strong-flavoured liquor.</title>
        <authorList>
            <person name="Lu L."/>
        </authorList>
    </citation>
    <scope>NUCLEOTIDE SEQUENCE [LARGE SCALE GENOMIC DNA]</scope>
    <source>
        <strain evidence="6 7">LZLJ-3</strain>
    </source>
</reference>
<proteinExistence type="predicted"/>
<dbReference type="SUPFAM" id="SSF51338">
    <property type="entry name" value="Composite domain of metallo-dependent hydrolases"/>
    <property type="match status" value="2"/>
</dbReference>
<gene>
    <name evidence="6" type="ORF">INP51_06525</name>
</gene>
<dbReference type="InterPro" id="IPR011059">
    <property type="entry name" value="Metal-dep_hydrolase_composite"/>
</dbReference>
<evidence type="ECO:0000256" key="3">
    <source>
        <dbReference type="ARBA" id="ARBA00022801"/>
    </source>
</evidence>
<dbReference type="GO" id="GO:0008892">
    <property type="term" value="F:guanine deaminase activity"/>
    <property type="evidence" value="ECO:0007669"/>
    <property type="project" value="TreeGrafter"/>
</dbReference>
<dbReference type="KEGG" id="bliq:INP51_06525"/>
<dbReference type="PANTHER" id="PTHR11271:SF6">
    <property type="entry name" value="GUANINE DEAMINASE"/>
    <property type="match status" value="1"/>
</dbReference>
<accession>A0A7M2RM17</accession>
<name>A0A7M2RM17_9FIRM</name>
<dbReference type="GO" id="GO:0008270">
    <property type="term" value="F:zinc ion binding"/>
    <property type="evidence" value="ECO:0007669"/>
    <property type="project" value="TreeGrafter"/>
</dbReference>
<dbReference type="InterPro" id="IPR032466">
    <property type="entry name" value="Metal_Hydrolase"/>
</dbReference>
<dbReference type="GO" id="GO:0006147">
    <property type="term" value="P:guanine catabolic process"/>
    <property type="evidence" value="ECO:0007669"/>
    <property type="project" value="UniProtKB-UniPathway"/>
</dbReference>
<evidence type="ECO:0000313" key="7">
    <source>
        <dbReference type="Proteomes" id="UP000593601"/>
    </source>
</evidence>
<organism evidence="6 7">
    <name type="scientific">Blautia liquoris</name>
    <dbReference type="NCBI Taxonomy" id="2779518"/>
    <lineage>
        <taxon>Bacteria</taxon>
        <taxon>Bacillati</taxon>
        <taxon>Bacillota</taxon>
        <taxon>Clostridia</taxon>
        <taxon>Lachnospirales</taxon>
        <taxon>Lachnospiraceae</taxon>
        <taxon>Blautia</taxon>
    </lineage>
</organism>
<dbReference type="InterPro" id="IPR051607">
    <property type="entry name" value="Metallo-dep_hydrolases"/>
</dbReference>
<evidence type="ECO:0000256" key="4">
    <source>
        <dbReference type="ARBA" id="ARBA00022833"/>
    </source>
</evidence>
<dbReference type="AlphaFoldDB" id="A0A7M2RM17"/>
<keyword evidence="7" id="KW-1185">Reference proteome</keyword>
<dbReference type="InterPro" id="IPR006680">
    <property type="entry name" value="Amidohydro-rel"/>
</dbReference>
<evidence type="ECO:0000256" key="1">
    <source>
        <dbReference type="ARBA" id="ARBA00001947"/>
    </source>
</evidence>
<evidence type="ECO:0000259" key="5">
    <source>
        <dbReference type="Pfam" id="PF01979"/>
    </source>
</evidence>
<dbReference type="PANTHER" id="PTHR11271">
    <property type="entry name" value="GUANINE DEAMINASE"/>
    <property type="match status" value="1"/>
</dbReference>
<keyword evidence="3 6" id="KW-0378">Hydrolase</keyword>
<dbReference type="Proteomes" id="UP000593601">
    <property type="component" value="Chromosome"/>
</dbReference>
<evidence type="ECO:0000256" key="2">
    <source>
        <dbReference type="ARBA" id="ARBA00022723"/>
    </source>
</evidence>